<dbReference type="InterPro" id="IPR050336">
    <property type="entry name" value="Chromosome_partition/occlusion"/>
</dbReference>
<dbReference type="GO" id="GO:0045881">
    <property type="term" value="P:positive regulation of sporulation resulting in formation of a cellular spore"/>
    <property type="evidence" value="ECO:0007669"/>
    <property type="project" value="TreeGrafter"/>
</dbReference>
<dbReference type="SUPFAM" id="SSF110849">
    <property type="entry name" value="ParB/Sulfiredoxin"/>
    <property type="match status" value="1"/>
</dbReference>
<dbReference type="Proteomes" id="UP000243807">
    <property type="component" value="Chromosome"/>
</dbReference>
<evidence type="ECO:0000256" key="4">
    <source>
        <dbReference type="ARBA" id="ARBA00023125"/>
    </source>
</evidence>
<comment type="similarity">
    <text evidence="1">Belongs to the ParB family.</text>
</comment>
<keyword evidence="3" id="KW-0159">Chromosome partition</keyword>
<organism evidence="7 8">
    <name type="scientific">Acidihalobacter ferrooxydans</name>
    <dbReference type="NCBI Taxonomy" id="1765967"/>
    <lineage>
        <taxon>Bacteria</taxon>
        <taxon>Pseudomonadati</taxon>
        <taxon>Pseudomonadota</taxon>
        <taxon>Gammaproteobacteria</taxon>
        <taxon>Chromatiales</taxon>
        <taxon>Ectothiorhodospiraceae</taxon>
        <taxon>Acidihalobacter</taxon>
    </lineage>
</organism>
<dbReference type="SUPFAM" id="SSF109709">
    <property type="entry name" value="KorB DNA-binding domain-like"/>
    <property type="match status" value="1"/>
</dbReference>
<evidence type="ECO:0000256" key="1">
    <source>
        <dbReference type="ARBA" id="ARBA00006295"/>
    </source>
</evidence>
<evidence type="ECO:0000313" key="8">
    <source>
        <dbReference type="Proteomes" id="UP000243807"/>
    </source>
</evidence>
<dbReference type="PANTHER" id="PTHR33375:SF1">
    <property type="entry name" value="CHROMOSOME-PARTITIONING PROTEIN PARB-RELATED"/>
    <property type="match status" value="1"/>
</dbReference>
<sequence>MARKTGLGTRGLDELLTAQRKASESHRAEELRQVPVEQIQRGRYQPRVNIRAEELQELADSISAQGVIQPVVLRRVDGGGYELIAGERRWRAAQLAGLHEVPAVVREIPDQAAAAMSLIENIQREDLNPLEEAGALARLIEEFGLTHQQVADAVGRSRAAVSNLLRLRDLSDVPRALLEAGELEMGHARAMLGLAEADQAAVARKVVNNGLNVRQTERLIKDWGKSKPAPPQASTDVRQIETDLSERLGARVKLQTKSNGNGKLVIEYNSLDELDGILAHIK</sequence>
<dbReference type="InterPro" id="IPR004437">
    <property type="entry name" value="ParB/RepB/Spo0J"/>
</dbReference>
<evidence type="ECO:0000256" key="3">
    <source>
        <dbReference type="ARBA" id="ARBA00022829"/>
    </source>
</evidence>
<evidence type="ECO:0000256" key="5">
    <source>
        <dbReference type="ARBA" id="ARBA00025472"/>
    </source>
</evidence>
<dbReference type="Gene3D" id="1.10.10.2830">
    <property type="match status" value="1"/>
</dbReference>
<protein>
    <recommendedName>
        <fullName evidence="2">Probable chromosome-partitioning protein ParB</fullName>
    </recommendedName>
</protein>
<accession>A0A1P8UKU0</accession>
<dbReference type="CDD" id="cd16393">
    <property type="entry name" value="SPO0J_N"/>
    <property type="match status" value="1"/>
</dbReference>
<dbReference type="FunFam" id="1.10.10.2830:FF:000001">
    <property type="entry name" value="Chromosome partitioning protein ParB"/>
    <property type="match status" value="1"/>
</dbReference>
<dbReference type="Gene3D" id="3.90.1530.30">
    <property type="match status" value="1"/>
</dbReference>
<dbReference type="AlphaFoldDB" id="A0A1P8UKU0"/>
<dbReference type="InterPro" id="IPR041468">
    <property type="entry name" value="HTH_ParB/Spo0J"/>
</dbReference>
<reference evidence="7 8" key="1">
    <citation type="submission" date="2017-01" db="EMBL/GenBank/DDBJ databases">
        <title>Draft sequence of Acidihalobacter ferrooxidans strain DSM 14175 (strain V8).</title>
        <authorList>
            <person name="Khaleque H.N."/>
            <person name="Ramsay J.P."/>
            <person name="Murphy R.J.T."/>
            <person name="Kaksonen A.H."/>
            <person name="Boxall N.J."/>
            <person name="Watkin E.L.J."/>
        </authorList>
    </citation>
    <scope>NUCLEOTIDE SEQUENCE [LARGE SCALE GENOMIC DNA]</scope>
    <source>
        <strain evidence="7 8">V8</strain>
    </source>
</reference>
<dbReference type="InterPro" id="IPR057240">
    <property type="entry name" value="ParB_dimer_C"/>
</dbReference>
<dbReference type="Pfam" id="PF17762">
    <property type="entry name" value="HTH_ParB"/>
    <property type="match status" value="1"/>
</dbReference>
<dbReference type="KEGG" id="afy:BW247_16120"/>
<keyword evidence="4" id="KW-0238">DNA-binding</keyword>
<proteinExistence type="inferred from homology"/>
<dbReference type="EMBL" id="CP019434">
    <property type="protein sequence ID" value="APZ44429.1"/>
    <property type="molecule type" value="Genomic_DNA"/>
</dbReference>
<dbReference type="STRING" id="1765967.BW247_16120"/>
<dbReference type="OrthoDB" id="9802051at2"/>
<name>A0A1P8UKU0_9GAMM</name>
<dbReference type="FunFam" id="3.90.1530.30:FF:000001">
    <property type="entry name" value="Chromosome partitioning protein ParB"/>
    <property type="match status" value="1"/>
</dbReference>
<dbReference type="SMART" id="SM00470">
    <property type="entry name" value="ParB"/>
    <property type="match status" value="1"/>
</dbReference>
<comment type="function">
    <text evidence="5">Involved in chromosome partition. Localize to both poles of the predivisional cell following completion of DNA replication. Binds to the DNA origin of replication.</text>
</comment>
<dbReference type="PANTHER" id="PTHR33375">
    <property type="entry name" value="CHROMOSOME-PARTITIONING PROTEIN PARB-RELATED"/>
    <property type="match status" value="1"/>
</dbReference>
<evidence type="ECO:0000259" key="6">
    <source>
        <dbReference type="SMART" id="SM00470"/>
    </source>
</evidence>
<dbReference type="GO" id="GO:0005694">
    <property type="term" value="C:chromosome"/>
    <property type="evidence" value="ECO:0007669"/>
    <property type="project" value="TreeGrafter"/>
</dbReference>
<feature type="domain" description="ParB-like N-terminal" evidence="6">
    <location>
        <begin position="32"/>
        <end position="122"/>
    </location>
</feature>
<evidence type="ECO:0000256" key="2">
    <source>
        <dbReference type="ARBA" id="ARBA00022372"/>
    </source>
</evidence>
<dbReference type="Pfam" id="PF23552">
    <property type="entry name" value="ParB_C"/>
    <property type="match status" value="1"/>
</dbReference>
<dbReference type="RefSeq" id="WP_076838147.1">
    <property type="nucleotide sequence ID" value="NZ_CP019434.1"/>
</dbReference>
<dbReference type="GO" id="GO:0007059">
    <property type="term" value="P:chromosome segregation"/>
    <property type="evidence" value="ECO:0007669"/>
    <property type="project" value="UniProtKB-KW"/>
</dbReference>
<dbReference type="InterPro" id="IPR003115">
    <property type="entry name" value="ParB_N"/>
</dbReference>
<gene>
    <name evidence="7" type="ORF">BW247_16120</name>
</gene>
<dbReference type="Pfam" id="PF02195">
    <property type="entry name" value="ParB_N"/>
    <property type="match status" value="1"/>
</dbReference>
<dbReference type="NCBIfam" id="TIGR00180">
    <property type="entry name" value="parB_part"/>
    <property type="match status" value="1"/>
</dbReference>
<evidence type="ECO:0000313" key="7">
    <source>
        <dbReference type="EMBL" id="APZ44429.1"/>
    </source>
</evidence>
<dbReference type="InterPro" id="IPR036086">
    <property type="entry name" value="ParB/Sulfiredoxin_sf"/>
</dbReference>
<dbReference type="GO" id="GO:0003677">
    <property type="term" value="F:DNA binding"/>
    <property type="evidence" value="ECO:0007669"/>
    <property type="project" value="UniProtKB-KW"/>
</dbReference>
<keyword evidence="8" id="KW-1185">Reference proteome</keyword>